<dbReference type="WBParaSite" id="ACRNAN_scaffold4794.g9666.t1">
    <property type="protein sequence ID" value="ACRNAN_scaffold4794.g9666.t1"/>
    <property type="gene ID" value="ACRNAN_scaffold4794.g9666"/>
</dbReference>
<organism evidence="2 3">
    <name type="scientific">Acrobeloides nanus</name>
    <dbReference type="NCBI Taxonomy" id="290746"/>
    <lineage>
        <taxon>Eukaryota</taxon>
        <taxon>Metazoa</taxon>
        <taxon>Ecdysozoa</taxon>
        <taxon>Nematoda</taxon>
        <taxon>Chromadorea</taxon>
        <taxon>Rhabditida</taxon>
        <taxon>Tylenchina</taxon>
        <taxon>Cephalobomorpha</taxon>
        <taxon>Cephaloboidea</taxon>
        <taxon>Cephalobidae</taxon>
        <taxon>Acrobeloides</taxon>
    </lineage>
</organism>
<evidence type="ECO:0000256" key="1">
    <source>
        <dbReference type="SAM" id="MobiDB-lite"/>
    </source>
</evidence>
<reference evidence="3" key="1">
    <citation type="submission" date="2022-11" db="UniProtKB">
        <authorList>
            <consortium name="WormBaseParasite"/>
        </authorList>
    </citation>
    <scope>IDENTIFICATION</scope>
</reference>
<feature type="region of interest" description="Disordered" evidence="1">
    <location>
        <begin position="35"/>
        <end position="98"/>
    </location>
</feature>
<keyword evidence="2" id="KW-1185">Reference proteome</keyword>
<sequence length="98" mass="11458">MDVRYMISKLIVKDLAEQQPHIFQVLEELDSMLGNEERQSQHWQQPQSQQDDGSHIRNKMDGNHHNRHSMFLSINNLGNNRNPNKVNGSLNHNNKMCP</sequence>
<feature type="compositionally biased region" description="Basic and acidic residues" evidence="1">
    <location>
        <begin position="52"/>
        <end position="64"/>
    </location>
</feature>
<feature type="compositionally biased region" description="Polar residues" evidence="1">
    <location>
        <begin position="72"/>
        <end position="98"/>
    </location>
</feature>
<evidence type="ECO:0000313" key="2">
    <source>
        <dbReference type="Proteomes" id="UP000887540"/>
    </source>
</evidence>
<dbReference type="AlphaFoldDB" id="A0A914DYE5"/>
<name>A0A914DYE5_9BILA</name>
<evidence type="ECO:0000313" key="3">
    <source>
        <dbReference type="WBParaSite" id="ACRNAN_scaffold4794.g9666.t1"/>
    </source>
</evidence>
<accession>A0A914DYE5</accession>
<protein>
    <submittedName>
        <fullName evidence="3">Uncharacterized protein</fullName>
    </submittedName>
</protein>
<dbReference type="Proteomes" id="UP000887540">
    <property type="component" value="Unplaced"/>
</dbReference>
<proteinExistence type="predicted"/>
<feature type="compositionally biased region" description="Low complexity" evidence="1">
    <location>
        <begin position="41"/>
        <end position="50"/>
    </location>
</feature>